<evidence type="ECO:0000256" key="1">
    <source>
        <dbReference type="SAM" id="MobiDB-lite"/>
    </source>
</evidence>
<dbReference type="EMBL" id="JAAAUQ010001790">
    <property type="protein sequence ID" value="KAF9133532.1"/>
    <property type="molecule type" value="Genomic_DNA"/>
</dbReference>
<feature type="compositionally biased region" description="Acidic residues" evidence="1">
    <location>
        <begin position="83"/>
        <end position="93"/>
    </location>
</feature>
<comment type="caution">
    <text evidence="2">The sequence shown here is derived from an EMBL/GenBank/DDBJ whole genome shotgun (WGS) entry which is preliminary data.</text>
</comment>
<evidence type="ECO:0000313" key="2">
    <source>
        <dbReference type="EMBL" id="KAF9133532.1"/>
    </source>
</evidence>
<keyword evidence="3" id="KW-1185">Reference proteome</keyword>
<gene>
    <name evidence="2" type="ORF">BG015_003548</name>
</gene>
<organism evidence="2 3">
    <name type="scientific">Linnemannia schmuckeri</name>
    <dbReference type="NCBI Taxonomy" id="64567"/>
    <lineage>
        <taxon>Eukaryota</taxon>
        <taxon>Fungi</taxon>
        <taxon>Fungi incertae sedis</taxon>
        <taxon>Mucoromycota</taxon>
        <taxon>Mortierellomycotina</taxon>
        <taxon>Mortierellomycetes</taxon>
        <taxon>Mortierellales</taxon>
        <taxon>Mortierellaceae</taxon>
        <taxon>Linnemannia</taxon>
    </lineage>
</organism>
<dbReference type="OrthoDB" id="2442938at2759"/>
<name>A0A9P5RLY0_9FUNG</name>
<protein>
    <submittedName>
        <fullName evidence="2">Uncharacterized protein</fullName>
    </submittedName>
</protein>
<dbReference type="AlphaFoldDB" id="A0A9P5RLY0"/>
<feature type="region of interest" description="Disordered" evidence="1">
    <location>
        <begin position="58"/>
        <end position="108"/>
    </location>
</feature>
<proteinExistence type="predicted"/>
<evidence type="ECO:0000313" key="3">
    <source>
        <dbReference type="Proteomes" id="UP000748756"/>
    </source>
</evidence>
<sequence>MSSEGPRPLVSKLVLQNQQINGMFEQVLKEFISTVFKPETLVPGIQAYSRMLSVDAKWDVDPRGPRRPYPSPPKGDKIAGSIDNDDDEDEDGPNENKSSKVGSFAAPR</sequence>
<dbReference type="Proteomes" id="UP000748756">
    <property type="component" value="Unassembled WGS sequence"/>
</dbReference>
<reference evidence="2" key="1">
    <citation type="journal article" date="2020" name="Fungal Divers.">
        <title>Resolving the Mortierellaceae phylogeny through synthesis of multi-gene phylogenetics and phylogenomics.</title>
        <authorList>
            <person name="Vandepol N."/>
            <person name="Liber J."/>
            <person name="Desiro A."/>
            <person name="Na H."/>
            <person name="Kennedy M."/>
            <person name="Barry K."/>
            <person name="Grigoriev I.V."/>
            <person name="Miller A.N."/>
            <person name="O'Donnell K."/>
            <person name="Stajich J.E."/>
            <person name="Bonito G."/>
        </authorList>
    </citation>
    <scope>NUCLEOTIDE SEQUENCE</scope>
    <source>
        <strain evidence="2">NRRL 6426</strain>
    </source>
</reference>
<accession>A0A9P5RLY0</accession>